<dbReference type="SUPFAM" id="SSF46785">
    <property type="entry name" value="Winged helix' DNA-binding domain"/>
    <property type="match status" value="2"/>
</dbReference>
<dbReference type="GO" id="GO:0005829">
    <property type="term" value="C:cytosol"/>
    <property type="evidence" value="ECO:0007669"/>
    <property type="project" value="TreeGrafter"/>
</dbReference>
<name>A0A0F9S6U8_9ZZZZ</name>
<dbReference type="InterPro" id="IPR000485">
    <property type="entry name" value="AsnC-type_HTH_dom"/>
</dbReference>
<reference evidence="5" key="1">
    <citation type="journal article" date="2015" name="Nature">
        <title>Complex archaea that bridge the gap between prokaryotes and eukaryotes.</title>
        <authorList>
            <person name="Spang A."/>
            <person name="Saw J.H."/>
            <person name="Jorgensen S.L."/>
            <person name="Zaremba-Niedzwiedzka K."/>
            <person name="Martijn J."/>
            <person name="Lind A.E."/>
            <person name="van Eijk R."/>
            <person name="Schleper C."/>
            <person name="Guy L."/>
            <person name="Ettema T.J."/>
        </authorList>
    </citation>
    <scope>NUCLEOTIDE SEQUENCE</scope>
</reference>
<dbReference type="InterPro" id="IPR036388">
    <property type="entry name" value="WH-like_DNA-bd_sf"/>
</dbReference>
<dbReference type="GO" id="GO:0043200">
    <property type="term" value="P:response to amino acid"/>
    <property type="evidence" value="ECO:0007669"/>
    <property type="project" value="TreeGrafter"/>
</dbReference>
<evidence type="ECO:0000313" key="5">
    <source>
        <dbReference type="EMBL" id="KKN62789.1"/>
    </source>
</evidence>
<evidence type="ECO:0000256" key="2">
    <source>
        <dbReference type="ARBA" id="ARBA00023125"/>
    </source>
</evidence>
<dbReference type="CDD" id="cd00090">
    <property type="entry name" value="HTH_ARSR"/>
    <property type="match status" value="2"/>
</dbReference>
<dbReference type="PANTHER" id="PTHR30154">
    <property type="entry name" value="LEUCINE-RESPONSIVE REGULATORY PROTEIN"/>
    <property type="match status" value="1"/>
</dbReference>
<feature type="domain" description="HTH asnC-type" evidence="4">
    <location>
        <begin position="22"/>
        <end position="91"/>
    </location>
</feature>
<sequence length="315" mass="36052">MTQSNENKILLIGIINFLASIMDEIDLIILKKLMENSRVTYRELANITNMSVSAMHNRIKNLLDDGIISTFTARPSPIALKYLIVTLFGRSNIKSLDAVSEELGQHENVFVITIASGKVLYITGLLRDITSLRDFSGYVSKIAKMSEPTIGIMNLPYLTTPESLNSIDYKILKTLNRDSRKPIIDIADDIGLSAKTVRKRLDRMIDNNLVTFGINWAIKAENNLLTAFHVNLKEDTNINSTMQYLYEKYSQNIIFCIGYSNITNFIMLIIWTKTAQESQIIQEKLQTEGFKDIIPHIYFTLKYYDCWVDQLLRTK</sequence>
<accession>A0A0F9S6U8</accession>
<comment type="caution">
    <text evidence="5">The sequence shown here is derived from an EMBL/GenBank/DDBJ whole genome shotgun (WGS) entry which is preliminary data.</text>
</comment>
<evidence type="ECO:0000259" key="4">
    <source>
        <dbReference type="PROSITE" id="PS50956"/>
    </source>
</evidence>
<dbReference type="GO" id="GO:0043565">
    <property type="term" value="F:sequence-specific DNA binding"/>
    <property type="evidence" value="ECO:0007669"/>
    <property type="project" value="InterPro"/>
</dbReference>
<evidence type="ECO:0000256" key="3">
    <source>
        <dbReference type="ARBA" id="ARBA00023163"/>
    </source>
</evidence>
<keyword evidence="1" id="KW-0805">Transcription regulation</keyword>
<dbReference type="AlphaFoldDB" id="A0A0F9S6U8"/>
<gene>
    <name evidence="5" type="ORF">LCGC14_0508500</name>
</gene>
<dbReference type="InterPro" id="IPR011991">
    <property type="entry name" value="ArsR-like_HTH"/>
</dbReference>
<dbReference type="InterPro" id="IPR036390">
    <property type="entry name" value="WH_DNA-bd_sf"/>
</dbReference>
<dbReference type="InterPro" id="IPR019885">
    <property type="entry name" value="Tscrpt_reg_HTH_AsnC-type_CS"/>
</dbReference>
<keyword evidence="2" id="KW-0238">DNA-binding</keyword>
<organism evidence="5">
    <name type="scientific">marine sediment metagenome</name>
    <dbReference type="NCBI Taxonomy" id="412755"/>
    <lineage>
        <taxon>unclassified sequences</taxon>
        <taxon>metagenomes</taxon>
        <taxon>ecological metagenomes</taxon>
    </lineage>
</organism>
<dbReference type="PROSITE" id="PS50956">
    <property type="entry name" value="HTH_ASNC_2"/>
    <property type="match status" value="1"/>
</dbReference>
<protein>
    <recommendedName>
        <fullName evidence="4">HTH asnC-type domain-containing protein</fullName>
    </recommendedName>
</protein>
<evidence type="ECO:0000256" key="1">
    <source>
        <dbReference type="ARBA" id="ARBA00023015"/>
    </source>
</evidence>
<dbReference type="PRINTS" id="PR00033">
    <property type="entry name" value="HTHASNC"/>
</dbReference>
<dbReference type="PROSITE" id="PS00519">
    <property type="entry name" value="HTH_ASNC_1"/>
    <property type="match status" value="1"/>
</dbReference>
<dbReference type="EMBL" id="LAZR01000613">
    <property type="protein sequence ID" value="KKN62789.1"/>
    <property type="molecule type" value="Genomic_DNA"/>
</dbReference>
<proteinExistence type="predicted"/>
<dbReference type="PANTHER" id="PTHR30154:SF34">
    <property type="entry name" value="TRANSCRIPTIONAL REGULATOR AZLB"/>
    <property type="match status" value="1"/>
</dbReference>
<dbReference type="Gene3D" id="1.10.10.10">
    <property type="entry name" value="Winged helix-like DNA-binding domain superfamily/Winged helix DNA-binding domain"/>
    <property type="match status" value="2"/>
</dbReference>
<dbReference type="Pfam" id="PF13412">
    <property type="entry name" value="HTH_24"/>
    <property type="match status" value="2"/>
</dbReference>
<dbReference type="InterPro" id="IPR019888">
    <property type="entry name" value="Tscrpt_reg_AsnC-like"/>
</dbReference>
<keyword evidence="3" id="KW-0804">Transcription</keyword>
<dbReference type="SMART" id="SM00344">
    <property type="entry name" value="HTH_ASNC"/>
    <property type="match status" value="2"/>
</dbReference>